<accession>A0A7S1YJS1</accession>
<evidence type="ECO:0000313" key="1">
    <source>
        <dbReference type="EMBL" id="CAD9307876.1"/>
    </source>
</evidence>
<dbReference type="AlphaFoldDB" id="A0A7S1YJS1"/>
<gene>
    <name evidence="1" type="ORF">GOCE00092_LOCUS25249</name>
</gene>
<organism evidence="1">
    <name type="scientific">Grammatophora oceanica</name>
    <dbReference type="NCBI Taxonomy" id="210454"/>
    <lineage>
        <taxon>Eukaryota</taxon>
        <taxon>Sar</taxon>
        <taxon>Stramenopiles</taxon>
        <taxon>Ochrophyta</taxon>
        <taxon>Bacillariophyta</taxon>
        <taxon>Fragilariophyceae</taxon>
        <taxon>Fragilariophycidae</taxon>
        <taxon>Rhabdonematales</taxon>
        <taxon>Grammatophoraceae</taxon>
        <taxon>Grammatophora</taxon>
    </lineage>
</organism>
<protein>
    <submittedName>
        <fullName evidence="1">Uncharacterized protein</fullName>
    </submittedName>
</protein>
<proteinExistence type="predicted"/>
<reference evidence="1" key="1">
    <citation type="submission" date="2021-01" db="EMBL/GenBank/DDBJ databases">
        <authorList>
            <person name="Corre E."/>
            <person name="Pelletier E."/>
            <person name="Niang G."/>
            <person name="Scheremetjew M."/>
            <person name="Finn R."/>
            <person name="Kale V."/>
            <person name="Holt S."/>
            <person name="Cochrane G."/>
            <person name="Meng A."/>
            <person name="Brown T."/>
            <person name="Cohen L."/>
        </authorList>
    </citation>
    <scope>NUCLEOTIDE SEQUENCE</scope>
    <source>
        <strain evidence="1">CCMP 410</strain>
    </source>
</reference>
<sequence length="265" mass="29960">MAPNKKTLANVIDTFAKADIGRMVKAEFQPLTTKTTVPSETTTKAAPLSSEDYWAWEADTNAEELKEVLSAQHIEDNLVREATELTETEKVSYWDEAVKTEPASHSTATKDVDYWSWSTESITDVLTADHVQENLVKAAAISQAEEVVRSDVNSDSYWDETTTKDIEARTERAEDIVNRPQPSDGYWSWPASKAQQNELTLTKIQRDEAIRELLSAAHIVANLEKEAADLYWQSEQEQKGIKDDAYWSWSEPQAVVAAPKGYWDW</sequence>
<name>A0A7S1YJS1_9STRA</name>
<dbReference type="EMBL" id="HBGK01048110">
    <property type="protein sequence ID" value="CAD9307876.1"/>
    <property type="molecule type" value="Transcribed_RNA"/>
</dbReference>